<dbReference type="GO" id="GO:0042138">
    <property type="term" value="P:meiotic DNA double-strand break formation"/>
    <property type="evidence" value="ECO:0007669"/>
    <property type="project" value="EnsemblPlants"/>
</dbReference>
<dbReference type="GO" id="GO:0005524">
    <property type="term" value="F:ATP binding"/>
    <property type="evidence" value="ECO:0007669"/>
    <property type="project" value="InterPro"/>
</dbReference>
<dbReference type="InterPro" id="IPR036078">
    <property type="entry name" value="Spo11/TopoVI_A_sf"/>
</dbReference>
<dbReference type="Proteomes" id="UP000243459">
    <property type="component" value="Chromosome 6"/>
</dbReference>
<keyword evidence="8 10" id="KW-0238">DNA-binding</keyword>
<dbReference type="Pfam" id="PF21180">
    <property type="entry name" value="TOP6A-Spo11_Toprim"/>
    <property type="match status" value="1"/>
</dbReference>
<protein>
    <recommendedName>
        <fullName evidence="4">DNA topoisomerase (ATP-hydrolyzing)</fullName>
        <ecNumber evidence="4">5.6.2.2</ecNumber>
    </recommendedName>
</protein>
<sequence>MAERSWRPSDAILRRIKGFVRCVVEDVASNRSLSIPLDRYRNYCSDPSGSCICSSGLPCGKEIILLEKESHAYRLDVLLNVLLIVQRLLQENKHGSKRDIYYMKPSFFREQAVVDRAINDICILLKCSRHNLNVVPVGKGLVMGWLKFIEGGREIYCIRNPNTAYPIPVSVEDVEGIVSVARYILVVEKETGKIDVLFLRHLVDQLQLPVFCLVDSDPYGFDILTIYRFGSLQMAYDAKLMCVPDIRWLGVFPSEFEKYQVPDRCLLQLTPEDKKKAQAMMLRCYLRQEAPQWRFELEIMLQKGVKFEIEALSVSSLSFLSEEYIPAKIQHGEHV</sequence>
<evidence type="ECO:0000313" key="14">
    <source>
        <dbReference type="Proteomes" id="UP000243459"/>
    </source>
</evidence>
<gene>
    <name evidence="13" type="ORF">A4U43_C06F20110</name>
</gene>
<proteinExistence type="inferred from homology"/>
<dbReference type="InterPro" id="IPR013049">
    <property type="entry name" value="Spo11/TopoVI_A_N"/>
</dbReference>
<evidence type="ECO:0000256" key="6">
    <source>
        <dbReference type="ARBA" id="ARBA00022842"/>
    </source>
</evidence>
<evidence type="ECO:0000256" key="10">
    <source>
        <dbReference type="PROSITE-ProRule" id="PRU01385"/>
    </source>
</evidence>
<comment type="similarity">
    <text evidence="3 10">Belongs to the TOP6A family.</text>
</comment>
<evidence type="ECO:0000256" key="9">
    <source>
        <dbReference type="ARBA" id="ARBA00023235"/>
    </source>
</evidence>
<evidence type="ECO:0000256" key="4">
    <source>
        <dbReference type="ARBA" id="ARBA00012895"/>
    </source>
</evidence>
<dbReference type="EC" id="5.6.2.2" evidence="4"/>
<dbReference type="PROSITE" id="PS52041">
    <property type="entry name" value="TOPO_IIB"/>
    <property type="match status" value="1"/>
</dbReference>
<evidence type="ECO:0000313" key="13">
    <source>
        <dbReference type="EMBL" id="ONK67424.1"/>
    </source>
</evidence>
<dbReference type="SUPFAM" id="SSF56726">
    <property type="entry name" value="DNA topoisomerase IV, alpha subunit"/>
    <property type="match status" value="1"/>
</dbReference>
<keyword evidence="6" id="KW-0460">Magnesium</keyword>
<evidence type="ECO:0000259" key="12">
    <source>
        <dbReference type="Pfam" id="PF21180"/>
    </source>
</evidence>
<dbReference type="PANTHER" id="PTHR10848:SF3">
    <property type="entry name" value="MEIOTIC RECOMBINATION PROTEIN SPO11-1"/>
    <property type="match status" value="1"/>
</dbReference>
<feature type="active site" description="O-(5'-phospho-DNA)-tyrosine intermediate" evidence="10">
    <location>
        <position position="102"/>
    </location>
</feature>
<keyword evidence="14" id="KW-1185">Reference proteome</keyword>
<evidence type="ECO:0000256" key="8">
    <source>
        <dbReference type="ARBA" id="ARBA00023125"/>
    </source>
</evidence>
<dbReference type="Pfam" id="PF04406">
    <property type="entry name" value="TP6A_N"/>
    <property type="match status" value="1"/>
</dbReference>
<dbReference type="PRINTS" id="PR01550">
    <property type="entry name" value="TOP6AFAMILY"/>
</dbReference>
<dbReference type="InterPro" id="IPR036388">
    <property type="entry name" value="WH-like_DNA-bd_sf"/>
</dbReference>
<keyword evidence="7 10" id="KW-0799">Topoisomerase</keyword>
<dbReference type="GO" id="GO:0000228">
    <property type="term" value="C:nuclear chromosome"/>
    <property type="evidence" value="ECO:0007669"/>
    <property type="project" value="TreeGrafter"/>
</dbReference>
<dbReference type="OMA" id="IYYLDPV"/>
<dbReference type="GO" id="GO:0000706">
    <property type="term" value="P:meiotic DNA double-strand break processing"/>
    <property type="evidence" value="ECO:0007669"/>
    <property type="project" value="TreeGrafter"/>
</dbReference>
<dbReference type="Gramene" id="ONK67424">
    <property type="protein sequence ID" value="ONK67424"/>
    <property type="gene ID" value="A4U43_C06F20110"/>
</dbReference>
<keyword evidence="5" id="KW-0479">Metal-binding</keyword>
<evidence type="ECO:0000259" key="11">
    <source>
        <dbReference type="Pfam" id="PF04406"/>
    </source>
</evidence>
<comment type="cofactor">
    <cofactor evidence="2">
        <name>Mg(2+)</name>
        <dbReference type="ChEBI" id="CHEBI:18420"/>
    </cofactor>
</comment>
<dbReference type="Gene3D" id="3.40.1360.10">
    <property type="match status" value="2"/>
</dbReference>
<dbReference type="GO" id="GO:0000724">
    <property type="term" value="P:double-strand break repair via homologous recombination"/>
    <property type="evidence" value="ECO:0007669"/>
    <property type="project" value="EnsemblPlants"/>
</dbReference>
<dbReference type="CDD" id="cd00223">
    <property type="entry name" value="TOPRIM_TopoIIB_SPO"/>
    <property type="match status" value="1"/>
</dbReference>
<accession>A0A5P1ENQ4</accession>
<evidence type="ECO:0000256" key="5">
    <source>
        <dbReference type="ARBA" id="ARBA00022723"/>
    </source>
</evidence>
<evidence type="ECO:0000256" key="3">
    <source>
        <dbReference type="ARBA" id="ARBA00006559"/>
    </source>
</evidence>
<dbReference type="InterPro" id="IPR002815">
    <property type="entry name" value="Spo11/TopoVI_A"/>
</dbReference>
<reference evidence="14" key="1">
    <citation type="journal article" date="2017" name="Nat. Commun.">
        <title>The asparagus genome sheds light on the origin and evolution of a young Y chromosome.</title>
        <authorList>
            <person name="Harkess A."/>
            <person name="Zhou J."/>
            <person name="Xu C."/>
            <person name="Bowers J.E."/>
            <person name="Van der Hulst R."/>
            <person name="Ayyampalayam S."/>
            <person name="Mercati F."/>
            <person name="Riccardi P."/>
            <person name="McKain M.R."/>
            <person name="Kakrana A."/>
            <person name="Tang H."/>
            <person name="Ray J."/>
            <person name="Groenendijk J."/>
            <person name="Arikit S."/>
            <person name="Mathioni S.M."/>
            <person name="Nakano M."/>
            <person name="Shan H."/>
            <person name="Telgmann-Rauber A."/>
            <person name="Kanno A."/>
            <person name="Yue Z."/>
            <person name="Chen H."/>
            <person name="Li W."/>
            <person name="Chen Y."/>
            <person name="Xu X."/>
            <person name="Zhang Y."/>
            <person name="Luo S."/>
            <person name="Chen H."/>
            <person name="Gao J."/>
            <person name="Mao Z."/>
            <person name="Pires J.C."/>
            <person name="Luo M."/>
            <person name="Kudrna D."/>
            <person name="Wing R.A."/>
            <person name="Meyers B.C."/>
            <person name="Yi K."/>
            <person name="Kong H."/>
            <person name="Lavrijsen P."/>
            <person name="Sunseri F."/>
            <person name="Falavigna A."/>
            <person name="Ye Y."/>
            <person name="Leebens-Mack J.H."/>
            <person name="Chen G."/>
        </authorList>
    </citation>
    <scope>NUCLEOTIDE SEQUENCE [LARGE SCALE GENOMIC DNA]</scope>
    <source>
        <strain evidence="14">cv. DH0086</strain>
    </source>
</reference>
<dbReference type="GO" id="GO:0051026">
    <property type="term" value="P:chiasma assembly"/>
    <property type="evidence" value="ECO:0007669"/>
    <property type="project" value="EnsemblPlants"/>
</dbReference>
<comment type="catalytic activity">
    <reaction evidence="1 10">
        <text>ATP-dependent breakage, passage and rejoining of double-stranded DNA.</text>
        <dbReference type="EC" id="5.6.2.2"/>
    </reaction>
</comment>
<dbReference type="GO" id="GO:0003677">
    <property type="term" value="F:DNA binding"/>
    <property type="evidence" value="ECO:0007669"/>
    <property type="project" value="UniProtKB-UniRule"/>
</dbReference>
<feature type="domain" description="Topoisomerase 6 subunit A/Spo11 TOPRIM" evidence="12">
    <location>
        <begin position="197"/>
        <end position="329"/>
    </location>
</feature>
<dbReference type="InterPro" id="IPR034136">
    <property type="entry name" value="TOPRIM_Topo6A/Spo11"/>
</dbReference>
<dbReference type="AlphaFoldDB" id="A0A5P1ENQ4"/>
<dbReference type="GO" id="GO:0003918">
    <property type="term" value="F:DNA topoisomerase type II (double strand cut, ATP-hydrolyzing) activity"/>
    <property type="evidence" value="ECO:0007669"/>
    <property type="project" value="UniProtKB-UniRule"/>
</dbReference>
<evidence type="ECO:0000256" key="7">
    <source>
        <dbReference type="ARBA" id="ARBA00023029"/>
    </source>
</evidence>
<name>A0A5P1ENQ4_ASPOF</name>
<keyword evidence="9 10" id="KW-0413">Isomerase</keyword>
<organism evidence="13 14">
    <name type="scientific">Asparagus officinalis</name>
    <name type="common">Garden asparagus</name>
    <dbReference type="NCBI Taxonomy" id="4686"/>
    <lineage>
        <taxon>Eukaryota</taxon>
        <taxon>Viridiplantae</taxon>
        <taxon>Streptophyta</taxon>
        <taxon>Embryophyta</taxon>
        <taxon>Tracheophyta</taxon>
        <taxon>Spermatophyta</taxon>
        <taxon>Magnoliopsida</taxon>
        <taxon>Liliopsida</taxon>
        <taxon>Asparagales</taxon>
        <taxon>Asparagaceae</taxon>
        <taxon>Asparagoideae</taxon>
        <taxon>Asparagus</taxon>
    </lineage>
</organism>
<dbReference type="EMBL" id="CM007386">
    <property type="protein sequence ID" value="ONK67424.1"/>
    <property type="molecule type" value="Genomic_DNA"/>
</dbReference>
<evidence type="ECO:0000256" key="1">
    <source>
        <dbReference type="ARBA" id="ARBA00000185"/>
    </source>
</evidence>
<dbReference type="PANTHER" id="PTHR10848">
    <property type="entry name" value="MEIOTIC RECOMBINATION PROTEIN SPO11"/>
    <property type="match status" value="1"/>
</dbReference>
<feature type="domain" description="Spo11/DNA topoisomerase VI subunit A N-terminal" evidence="11">
    <location>
        <begin position="74"/>
        <end position="134"/>
    </location>
</feature>
<dbReference type="GO" id="GO:0046872">
    <property type="term" value="F:metal ion binding"/>
    <property type="evidence" value="ECO:0007669"/>
    <property type="project" value="UniProtKB-KW"/>
</dbReference>
<evidence type="ECO:0000256" key="2">
    <source>
        <dbReference type="ARBA" id="ARBA00001946"/>
    </source>
</evidence>
<dbReference type="Gene3D" id="1.10.10.10">
    <property type="entry name" value="Winged helix-like DNA-binding domain superfamily/Winged helix DNA-binding domain"/>
    <property type="match status" value="1"/>
</dbReference>